<organism evidence="1 2">
    <name type="scientific">Catharanthus roseus</name>
    <name type="common">Madagascar periwinkle</name>
    <name type="synonym">Vinca rosea</name>
    <dbReference type="NCBI Taxonomy" id="4058"/>
    <lineage>
        <taxon>Eukaryota</taxon>
        <taxon>Viridiplantae</taxon>
        <taxon>Streptophyta</taxon>
        <taxon>Embryophyta</taxon>
        <taxon>Tracheophyta</taxon>
        <taxon>Spermatophyta</taxon>
        <taxon>Magnoliopsida</taxon>
        <taxon>eudicotyledons</taxon>
        <taxon>Gunneridae</taxon>
        <taxon>Pentapetalae</taxon>
        <taxon>asterids</taxon>
        <taxon>lamiids</taxon>
        <taxon>Gentianales</taxon>
        <taxon>Apocynaceae</taxon>
        <taxon>Rauvolfioideae</taxon>
        <taxon>Vinceae</taxon>
        <taxon>Catharanthinae</taxon>
        <taxon>Catharanthus</taxon>
    </lineage>
</organism>
<dbReference type="Proteomes" id="UP001060085">
    <property type="component" value="Linkage Group LG04"/>
</dbReference>
<reference evidence="2" key="1">
    <citation type="journal article" date="2023" name="Nat. Plants">
        <title>Single-cell RNA sequencing provides a high-resolution roadmap for understanding the multicellular compartmentation of specialized metabolism.</title>
        <authorList>
            <person name="Sun S."/>
            <person name="Shen X."/>
            <person name="Li Y."/>
            <person name="Li Y."/>
            <person name="Wang S."/>
            <person name="Li R."/>
            <person name="Zhang H."/>
            <person name="Shen G."/>
            <person name="Guo B."/>
            <person name="Wei J."/>
            <person name="Xu J."/>
            <person name="St-Pierre B."/>
            <person name="Chen S."/>
            <person name="Sun C."/>
        </authorList>
    </citation>
    <scope>NUCLEOTIDE SEQUENCE [LARGE SCALE GENOMIC DNA]</scope>
</reference>
<keyword evidence="2" id="KW-1185">Reference proteome</keyword>
<name>A0ACC0B718_CATRO</name>
<comment type="caution">
    <text evidence="1">The sequence shown here is derived from an EMBL/GenBank/DDBJ whole genome shotgun (WGS) entry which is preliminary data.</text>
</comment>
<sequence>MEGDWVNDKTTSVHMKFQELQGPASQNASSSRTQITPEQLDELFEEAAGVKIVKEGYTVLAHRLVLLVVTLSVAKQSQGRNTIV</sequence>
<evidence type="ECO:0000313" key="2">
    <source>
        <dbReference type="Proteomes" id="UP001060085"/>
    </source>
</evidence>
<dbReference type="EMBL" id="CM044704">
    <property type="protein sequence ID" value="KAI5668444.1"/>
    <property type="molecule type" value="Genomic_DNA"/>
</dbReference>
<protein>
    <submittedName>
        <fullName evidence="1">Uncharacterized protein</fullName>
    </submittedName>
</protein>
<proteinExistence type="predicted"/>
<gene>
    <name evidence="1" type="ORF">M9H77_18297</name>
</gene>
<accession>A0ACC0B718</accession>
<evidence type="ECO:0000313" key="1">
    <source>
        <dbReference type="EMBL" id="KAI5668444.1"/>
    </source>
</evidence>